<comment type="similarity">
    <text evidence="2">Belongs to the ammonium transporter (TC 2.A.49) family. Rh subfamily.</text>
</comment>
<keyword evidence="3" id="KW-0812">Transmembrane</keyword>
<reference evidence="7 8" key="1">
    <citation type="journal article" date="2021" name="Cell">
        <title>Tracing the genetic footprints of vertebrate landing in non-teleost ray-finned fishes.</title>
        <authorList>
            <person name="Bi X."/>
            <person name="Wang K."/>
            <person name="Yang L."/>
            <person name="Pan H."/>
            <person name="Jiang H."/>
            <person name="Wei Q."/>
            <person name="Fang M."/>
            <person name="Yu H."/>
            <person name="Zhu C."/>
            <person name="Cai Y."/>
            <person name="He Y."/>
            <person name="Gan X."/>
            <person name="Zeng H."/>
            <person name="Yu D."/>
            <person name="Zhu Y."/>
            <person name="Jiang H."/>
            <person name="Qiu Q."/>
            <person name="Yang H."/>
            <person name="Zhang Y.E."/>
            <person name="Wang W."/>
            <person name="Zhu M."/>
            <person name="He S."/>
            <person name="Zhang G."/>
        </authorList>
    </citation>
    <scope>NUCLEOTIDE SEQUENCE [LARGE SCALE GENOMIC DNA]</scope>
    <source>
        <strain evidence="7">Bchr_013</strain>
    </source>
</reference>
<gene>
    <name evidence="7" type="primary">Rhcg_1</name>
    <name evidence="7" type="ORF">GTO96_0011263</name>
</gene>
<dbReference type="InterPro" id="IPR029020">
    <property type="entry name" value="Ammonium/urea_transptr"/>
</dbReference>
<comment type="caution">
    <text evidence="7">The sequence shown here is derived from an EMBL/GenBank/DDBJ whole genome shotgun (WGS) entry which is preliminary data.</text>
</comment>
<feature type="non-terminal residue" evidence="7">
    <location>
        <position position="453"/>
    </location>
</feature>
<keyword evidence="5" id="KW-0472">Membrane</keyword>
<dbReference type="AlphaFoldDB" id="A0A8X7X2X5"/>
<dbReference type="GO" id="GO:0005886">
    <property type="term" value="C:plasma membrane"/>
    <property type="evidence" value="ECO:0007669"/>
    <property type="project" value="InterPro"/>
</dbReference>
<organism evidence="7 8">
    <name type="scientific">Polypterus senegalus</name>
    <name type="common">Senegal bichir</name>
    <dbReference type="NCBI Taxonomy" id="55291"/>
    <lineage>
        <taxon>Eukaryota</taxon>
        <taxon>Metazoa</taxon>
        <taxon>Chordata</taxon>
        <taxon>Craniata</taxon>
        <taxon>Vertebrata</taxon>
        <taxon>Euteleostomi</taxon>
        <taxon>Actinopterygii</taxon>
        <taxon>Polypteriformes</taxon>
        <taxon>Polypteridae</taxon>
        <taxon>Polypterus</taxon>
    </lineage>
</organism>
<keyword evidence="4" id="KW-1133">Transmembrane helix</keyword>
<evidence type="ECO:0000256" key="4">
    <source>
        <dbReference type="ARBA" id="ARBA00022989"/>
    </source>
</evidence>
<comment type="subcellular location">
    <subcellularLocation>
        <location evidence="1">Membrane</location>
        <topology evidence="1">Multi-pass membrane protein</topology>
    </subcellularLocation>
</comment>
<dbReference type="InterPro" id="IPR024041">
    <property type="entry name" value="NH4_transpt_AmtB-like_dom"/>
</dbReference>
<evidence type="ECO:0000256" key="3">
    <source>
        <dbReference type="ARBA" id="ARBA00022692"/>
    </source>
</evidence>
<dbReference type="PANTHER" id="PTHR11730:SF120">
    <property type="entry name" value="RH BLOOD GROUP, D ANTIGEN"/>
    <property type="match status" value="1"/>
</dbReference>
<protein>
    <submittedName>
        <fullName evidence="7">RHCG protein</fullName>
    </submittedName>
</protein>
<evidence type="ECO:0000256" key="5">
    <source>
        <dbReference type="ARBA" id="ARBA00023136"/>
    </source>
</evidence>
<dbReference type="Proteomes" id="UP000886611">
    <property type="component" value="Unassembled WGS sequence"/>
</dbReference>
<comment type="function">
    <text evidence="6">Functions as an ammonia transporter. May play a role in the elimination of ammonia in the gill.</text>
</comment>
<evidence type="ECO:0000313" key="8">
    <source>
        <dbReference type="Proteomes" id="UP000886611"/>
    </source>
</evidence>
<dbReference type="PRINTS" id="PR00342">
    <property type="entry name" value="RHESUSRHD"/>
</dbReference>
<name>A0A8X7X2X5_POLSE</name>
<dbReference type="GO" id="GO:0097272">
    <property type="term" value="P:ammonium homeostasis"/>
    <property type="evidence" value="ECO:0007669"/>
    <property type="project" value="TreeGrafter"/>
</dbReference>
<dbReference type="InterPro" id="IPR002229">
    <property type="entry name" value="RhesusRHD"/>
</dbReference>
<evidence type="ECO:0000256" key="1">
    <source>
        <dbReference type="ARBA" id="ARBA00004141"/>
    </source>
</evidence>
<evidence type="ECO:0000313" key="7">
    <source>
        <dbReference type="EMBL" id="KAG2460725.1"/>
    </source>
</evidence>
<dbReference type="Pfam" id="PF00909">
    <property type="entry name" value="Ammonium_transp"/>
    <property type="match status" value="1"/>
</dbReference>
<evidence type="ECO:0000256" key="6">
    <source>
        <dbReference type="ARBA" id="ARBA00025220"/>
    </source>
</evidence>
<dbReference type="GO" id="GO:0008519">
    <property type="term" value="F:ammonium channel activity"/>
    <property type="evidence" value="ECO:0007669"/>
    <property type="project" value="InterPro"/>
</dbReference>
<feature type="non-terminal residue" evidence="7">
    <location>
        <position position="1"/>
    </location>
</feature>
<keyword evidence="8" id="KW-1185">Reference proteome</keyword>
<dbReference type="PANTHER" id="PTHR11730">
    <property type="entry name" value="AMMONIUM TRANSPORTER"/>
    <property type="match status" value="1"/>
</dbReference>
<sequence length="453" mass="50092">MAPTYAPNLRKHQTSLVLLLEAAFIAIFFFFVNYEDDNVNEKRIPLDIYAEFQDVHVMVFFGFGFLMMFLRRYGFSSTGFNLLLAALAVQWATLMNGFLFSFRDGSITINLKSLVTANMCAASAVISMGAVLGKSNPIQLILMTLLEVSGFIFNCWILKKVLNVDLHVSILHLHVFGAFFGLMMTWALSLPGKNRRHEKEKESTTTSLFSMLGTIFLWMFWPSFNSAFVEKENEKMYAVYNTYFGMAAHIHSAVLAGGVAVSATAMTTTFPWIAMTLGFTAGVISVLGYQYAKDSFIEYVALSVTLALSLVLGMITDKLKLLEIAKANASRILGVENVEVPASIKAKVQVSPDINSMKGELNAGHDEKLSRKVEDFVASREKSPKTKALAFSPNNSVAKPTTAKLQSSPVADSSTLDKYQCPYGQWIPVNVNKEASKNLFTNISPNQSLAKSR</sequence>
<dbReference type="EMBL" id="JAATIS010004753">
    <property type="protein sequence ID" value="KAG2460725.1"/>
    <property type="molecule type" value="Genomic_DNA"/>
</dbReference>
<accession>A0A8X7X2X5</accession>
<dbReference type="Gene3D" id="1.10.3430.10">
    <property type="entry name" value="Ammonium transporter AmtB like domains"/>
    <property type="match status" value="1"/>
</dbReference>
<dbReference type="Pfam" id="PF17069">
    <property type="entry name" value="RSRP"/>
    <property type="match status" value="1"/>
</dbReference>
<evidence type="ECO:0000256" key="2">
    <source>
        <dbReference type="ARBA" id="ARBA00011036"/>
    </source>
</evidence>
<proteinExistence type="inferred from homology"/>
<dbReference type="SUPFAM" id="SSF111352">
    <property type="entry name" value="Ammonium transporter"/>
    <property type="match status" value="1"/>
</dbReference>